<reference evidence="2 3" key="1">
    <citation type="submission" date="2020-04" db="EMBL/GenBank/DDBJ databases">
        <authorList>
            <person name="De Canck E."/>
        </authorList>
    </citation>
    <scope>NUCLEOTIDE SEQUENCE [LARGE SCALE GENOMIC DNA]</scope>
    <source>
        <strain evidence="2 3">LMG 6000</strain>
    </source>
</reference>
<dbReference type="Proteomes" id="UP000494183">
    <property type="component" value="Unassembled WGS sequence"/>
</dbReference>
<name>A0A6S7FKX3_9BURK</name>
<evidence type="ECO:0000313" key="2">
    <source>
        <dbReference type="EMBL" id="CAB3937268.1"/>
    </source>
</evidence>
<sequence length="237" mass="26967">MIFGSAPGPVCGQARATACSPAIPGPTFTCDGPAYPDTTNMSFASFGMIEEPFDVPSGAWLYVAMDIRHPARTKLGMTDGAINARTGRQTANPGMMPVVHLPLNSSDAYEVEQHLHKQVNSPRERHMWTGKESEWFECTPPELVRDIKYPYTKCFRDLWRLYNDDDGIHLHTIAKFPPVDYDFTRKLASRTSNEEFERYIAAYNGVRQELGLRPATDEELYDHPNRRLYGLRSHRRN</sequence>
<dbReference type="AlphaFoldDB" id="A0A6S7FKX3"/>
<proteinExistence type="predicted"/>
<dbReference type="Pfam" id="PF10544">
    <property type="entry name" value="T5orf172"/>
    <property type="match status" value="1"/>
</dbReference>
<organism evidence="2 3">
    <name type="scientific">Achromobacter insolitus</name>
    <dbReference type="NCBI Taxonomy" id="217204"/>
    <lineage>
        <taxon>Bacteria</taxon>
        <taxon>Pseudomonadati</taxon>
        <taxon>Pseudomonadota</taxon>
        <taxon>Betaproteobacteria</taxon>
        <taxon>Burkholderiales</taxon>
        <taxon>Alcaligenaceae</taxon>
        <taxon>Achromobacter</taxon>
    </lineage>
</organism>
<feature type="domain" description="Bacteriophage T5 Orf172 DNA-binding" evidence="1">
    <location>
        <begin position="60"/>
        <end position="144"/>
    </location>
</feature>
<dbReference type="InterPro" id="IPR018306">
    <property type="entry name" value="Phage_T5_Orf172_DNA-bd"/>
</dbReference>
<evidence type="ECO:0000313" key="3">
    <source>
        <dbReference type="Proteomes" id="UP000494183"/>
    </source>
</evidence>
<protein>
    <recommendedName>
        <fullName evidence="1">Bacteriophage T5 Orf172 DNA-binding domain-containing protein</fullName>
    </recommendedName>
</protein>
<evidence type="ECO:0000259" key="1">
    <source>
        <dbReference type="Pfam" id="PF10544"/>
    </source>
</evidence>
<gene>
    <name evidence="2" type="ORF">LMG6000_05292</name>
</gene>
<accession>A0A6S7FKX3</accession>
<dbReference type="EMBL" id="CADILH010000010">
    <property type="protein sequence ID" value="CAB3937268.1"/>
    <property type="molecule type" value="Genomic_DNA"/>
</dbReference>
<keyword evidence="3" id="KW-1185">Reference proteome</keyword>